<evidence type="ECO:0000313" key="2">
    <source>
        <dbReference type="EMBL" id="MPM90378.1"/>
    </source>
</evidence>
<accession>A0A645DMQ3</accession>
<name>A0A645DMQ3_9ZZZZ</name>
<dbReference type="EMBL" id="VSSQ01037639">
    <property type="protein sequence ID" value="MPM90378.1"/>
    <property type="molecule type" value="Genomic_DNA"/>
</dbReference>
<reference evidence="2" key="1">
    <citation type="submission" date="2019-08" db="EMBL/GenBank/DDBJ databases">
        <authorList>
            <person name="Kucharzyk K."/>
            <person name="Murdoch R.W."/>
            <person name="Higgins S."/>
            <person name="Loffler F."/>
        </authorList>
    </citation>
    <scope>NUCLEOTIDE SEQUENCE</scope>
</reference>
<sequence>MDTYARRDPGRSGQQKAATCRVVIHRPADPVPDRRFELPLVDEDRPGDLGDQVEVGADRGTFGRLVEREDGGSALGAGRGLAHPLGTFQRDGSQMREDLVEDVIEDPAAVSHASI</sequence>
<comment type="caution">
    <text evidence="2">The sequence shown here is derived from an EMBL/GenBank/DDBJ whole genome shotgun (WGS) entry which is preliminary data.</text>
</comment>
<protein>
    <submittedName>
        <fullName evidence="2">Uncharacterized protein</fullName>
    </submittedName>
</protein>
<organism evidence="2">
    <name type="scientific">bioreactor metagenome</name>
    <dbReference type="NCBI Taxonomy" id="1076179"/>
    <lineage>
        <taxon>unclassified sequences</taxon>
        <taxon>metagenomes</taxon>
        <taxon>ecological metagenomes</taxon>
    </lineage>
</organism>
<feature type="region of interest" description="Disordered" evidence="1">
    <location>
        <begin position="70"/>
        <end position="90"/>
    </location>
</feature>
<proteinExistence type="predicted"/>
<dbReference type="AlphaFoldDB" id="A0A645DMQ3"/>
<gene>
    <name evidence="2" type="ORF">SDC9_137499</name>
</gene>
<evidence type="ECO:0000256" key="1">
    <source>
        <dbReference type="SAM" id="MobiDB-lite"/>
    </source>
</evidence>